<evidence type="ECO:0000256" key="2">
    <source>
        <dbReference type="ARBA" id="ARBA00021549"/>
    </source>
</evidence>
<accession>A0A0X8X7R7</accession>
<name>A0A0X8X7R7_HALHR</name>
<dbReference type="Pfam" id="PF12019">
    <property type="entry name" value="GspH"/>
    <property type="match status" value="1"/>
</dbReference>
<dbReference type="NCBIfam" id="TIGR01708">
    <property type="entry name" value="typeII_sec_gspH"/>
    <property type="match status" value="1"/>
</dbReference>
<proteinExistence type="inferred from homology"/>
<keyword evidence="4" id="KW-0488">Methylation</keyword>
<dbReference type="Pfam" id="PF07963">
    <property type="entry name" value="N_methyl"/>
    <property type="match status" value="1"/>
</dbReference>
<evidence type="ECO:0000256" key="11">
    <source>
        <dbReference type="SAM" id="Phobius"/>
    </source>
</evidence>
<comment type="subcellular location">
    <subcellularLocation>
        <location evidence="1">Cell inner membrane</location>
        <topology evidence="1">Single-pass membrane protein</topology>
    </subcellularLocation>
</comment>
<dbReference type="KEGG" id="hhk:HH1059_25060"/>
<dbReference type="EMBL" id="AP017372">
    <property type="protein sequence ID" value="BAU56582.1"/>
    <property type="molecule type" value="Genomic_DNA"/>
</dbReference>
<sequence>MPRSATGRSTKPANAGFTLIELLAVIAIMAVLTGLVVLSTGDGGREREIRQEAERLSALIHLAREEVMLGASEVGVAFTRHGYHFQRQQLVNEQTLEWRDITADGQLRSRSLIDQDLELELSVEGRRVRLETDPEHPDPNVFLEGSGEITQFELTISDTRERDRGVRISGEMDGTISLERIN</sequence>
<organism evidence="13 14">
    <name type="scientific">Halorhodospira halochloris</name>
    <name type="common">Ectothiorhodospira halochloris</name>
    <dbReference type="NCBI Taxonomy" id="1052"/>
    <lineage>
        <taxon>Bacteria</taxon>
        <taxon>Pseudomonadati</taxon>
        <taxon>Pseudomonadota</taxon>
        <taxon>Gammaproteobacteria</taxon>
        <taxon>Chromatiales</taxon>
        <taxon>Ectothiorhodospiraceae</taxon>
        <taxon>Halorhodospira</taxon>
    </lineage>
</organism>
<protein>
    <recommendedName>
        <fullName evidence="2">Type II secretion system protein H</fullName>
    </recommendedName>
    <alternativeName>
        <fullName evidence="10">General secretion pathway protein H</fullName>
    </alternativeName>
</protein>
<dbReference type="InterPro" id="IPR045584">
    <property type="entry name" value="Pilin-like"/>
</dbReference>
<evidence type="ECO:0000256" key="7">
    <source>
        <dbReference type="ARBA" id="ARBA00022989"/>
    </source>
</evidence>
<keyword evidence="3" id="KW-1003">Cell membrane</keyword>
<evidence type="ECO:0000256" key="9">
    <source>
        <dbReference type="ARBA" id="ARBA00025772"/>
    </source>
</evidence>
<keyword evidence="5" id="KW-0997">Cell inner membrane</keyword>
<dbReference type="RefSeq" id="WP_096406627.1">
    <property type="nucleotide sequence ID" value="NZ_AP017372.2"/>
</dbReference>
<reference evidence="13" key="1">
    <citation type="submission" date="2016-02" db="EMBL/GenBank/DDBJ databases">
        <title>Halorhodospira halochloris DSM-1059 complete genome, version 2.</title>
        <authorList>
            <person name="Tsukatani Y."/>
        </authorList>
    </citation>
    <scope>NUCLEOTIDE SEQUENCE</scope>
    <source>
        <strain evidence="13">DSM 1059</strain>
    </source>
</reference>
<dbReference type="GO" id="GO:0015628">
    <property type="term" value="P:protein secretion by the type II secretion system"/>
    <property type="evidence" value="ECO:0007669"/>
    <property type="project" value="InterPro"/>
</dbReference>
<evidence type="ECO:0000313" key="13">
    <source>
        <dbReference type="EMBL" id="BAU56582.1"/>
    </source>
</evidence>
<evidence type="ECO:0000256" key="10">
    <source>
        <dbReference type="ARBA" id="ARBA00030775"/>
    </source>
</evidence>
<dbReference type="Proteomes" id="UP000218890">
    <property type="component" value="Chromosome"/>
</dbReference>
<dbReference type="GO" id="GO:0005886">
    <property type="term" value="C:plasma membrane"/>
    <property type="evidence" value="ECO:0007669"/>
    <property type="project" value="UniProtKB-SubCell"/>
</dbReference>
<evidence type="ECO:0000256" key="5">
    <source>
        <dbReference type="ARBA" id="ARBA00022519"/>
    </source>
</evidence>
<dbReference type="AlphaFoldDB" id="A0A0X8X7R7"/>
<dbReference type="InterPro" id="IPR049875">
    <property type="entry name" value="TypeII_GspH"/>
</dbReference>
<dbReference type="InterPro" id="IPR002416">
    <property type="entry name" value="T2SS_protein-GspH"/>
</dbReference>
<comment type="similarity">
    <text evidence="9">Belongs to the GSP H family.</text>
</comment>
<keyword evidence="7 11" id="KW-1133">Transmembrane helix</keyword>
<dbReference type="PRINTS" id="PR00885">
    <property type="entry name" value="BCTERIALGSPH"/>
</dbReference>
<dbReference type="Gene3D" id="3.55.40.10">
    <property type="entry name" value="minor pseudopilin epsh domain"/>
    <property type="match status" value="1"/>
</dbReference>
<dbReference type="SUPFAM" id="SSF54523">
    <property type="entry name" value="Pili subunits"/>
    <property type="match status" value="1"/>
</dbReference>
<evidence type="ECO:0000256" key="3">
    <source>
        <dbReference type="ARBA" id="ARBA00022475"/>
    </source>
</evidence>
<evidence type="ECO:0000256" key="4">
    <source>
        <dbReference type="ARBA" id="ARBA00022481"/>
    </source>
</evidence>
<dbReference type="InterPro" id="IPR022346">
    <property type="entry name" value="T2SS_GspH"/>
</dbReference>
<keyword evidence="6 11" id="KW-0812">Transmembrane</keyword>
<dbReference type="OrthoDB" id="5795281at2"/>
<evidence type="ECO:0000259" key="12">
    <source>
        <dbReference type="Pfam" id="PF12019"/>
    </source>
</evidence>
<dbReference type="PROSITE" id="PS00409">
    <property type="entry name" value="PROKAR_NTER_METHYL"/>
    <property type="match status" value="1"/>
</dbReference>
<evidence type="ECO:0000256" key="1">
    <source>
        <dbReference type="ARBA" id="ARBA00004377"/>
    </source>
</evidence>
<evidence type="ECO:0000256" key="8">
    <source>
        <dbReference type="ARBA" id="ARBA00023136"/>
    </source>
</evidence>
<keyword evidence="14" id="KW-1185">Reference proteome</keyword>
<feature type="transmembrane region" description="Helical" evidence="11">
    <location>
        <begin position="15"/>
        <end position="38"/>
    </location>
</feature>
<evidence type="ECO:0000256" key="6">
    <source>
        <dbReference type="ARBA" id="ARBA00022692"/>
    </source>
</evidence>
<dbReference type="GO" id="GO:0015627">
    <property type="term" value="C:type II protein secretion system complex"/>
    <property type="evidence" value="ECO:0007669"/>
    <property type="project" value="InterPro"/>
</dbReference>
<dbReference type="NCBIfam" id="TIGR02532">
    <property type="entry name" value="IV_pilin_GFxxxE"/>
    <property type="match status" value="1"/>
</dbReference>
<gene>
    <name evidence="13" type="primary">xcpU</name>
    <name evidence="13" type="ORF">HH1059_25060</name>
</gene>
<feature type="domain" description="General secretion pathway GspH" evidence="12">
    <location>
        <begin position="52"/>
        <end position="170"/>
    </location>
</feature>
<evidence type="ECO:0000313" key="14">
    <source>
        <dbReference type="Proteomes" id="UP000218890"/>
    </source>
</evidence>
<dbReference type="InterPro" id="IPR012902">
    <property type="entry name" value="N_methyl_site"/>
</dbReference>
<keyword evidence="8 11" id="KW-0472">Membrane</keyword>